<protein>
    <submittedName>
        <fullName evidence="4">Restriction endonuclease</fullName>
    </submittedName>
</protein>
<dbReference type="Gene3D" id="3.40.1350.10">
    <property type="match status" value="1"/>
</dbReference>
<dbReference type="InterPro" id="IPR019734">
    <property type="entry name" value="TPR_rpt"/>
</dbReference>
<feature type="transmembrane region" description="Helical" evidence="2">
    <location>
        <begin position="27"/>
        <end position="45"/>
    </location>
</feature>
<dbReference type="InterPro" id="IPR007560">
    <property type="entry name" value="Restrct_endonuc_IV_Mrr"/>
</dbReference>
<dbReference type="InterPro" id="IPR011856">
    <property type="entry name" value="tRNA_endonuc-like_dom_sf"/>
</dbReference>
<keyword evidence="4" id="KW-0540">Nuclease</keyword>
<dbReference type="SMART" id="SM00028">
    <property type="entry name" value="TPR"/>
    <property type="match status" value="3"/>
</dbReference>
<dbReference type="PANTHER" id="PTHR30015">
    <property type="entry name" value="MRR RESTRICTION SYSTEM PROTEIN"/>
    <property type="match status" value="1"/>
</dbReference>
<dbReference type="SUPFAM" id="SSF48452">
    <property type="entry name" value="TPR-like"/>
    <property type="match status" value="1"/>
</dbReference>
<dbReference type="Pfam" id="PF13181">
    <property type="entry name" value="TPR_8"/>
    <property type="match status" value="1"/>
</dbReference>
<keyword evidence="1" id="KW-0802">TPR repeat</keyword>
<proteinExistence type="predicted"/>
<dbReference type="Gene3D" id="1.25.40.10">
    <property type="entry name" value="Tetratricopeptide repeat domain"/>
    <property type="match status" value="1"/>
</dbReference>
<dbReference type="SUPFAM" id="SSF52980">
    <property type="entry name" value="Restriction endonuclease-like"/>
    <property type="match status" value="1"/>
</dbReference>
<comment type="caution">
    <text evidence="4">The sequence shown here is derived from an EMBL/GenBank/DDBJ whole genome shotgun (WGS) entry which is preliminary data.</text>
</comment>
<gene>
    <name evidence="4" type="ORF">AMQ22_01492</name>
</gene>
<dbReference type="AlphaFoldDB" id="A0A150IZU6"/>
<sequence length="766" mass="88571">MIEDKKYGFEEVDKLSRAERKFKVGHILYIIFFTLSYFYLMTLMFDSMNGSIFYLLINLYFALLLLILWGFSKSIESKAKERVYAKLMNEKYELEQKYINILNQNPNTLEDYIRAFFLTYGSEEPEYSKHSYNFKRLLYLNKKISSKQLYDVSEPDKIVAQVKEKIALEHKFWAILNENPVTLEDYVKLFSSTYGESYRDNIADFKRLVYLHGITIKSENEIELLLTSIEEKKQLNLLENKFKAILNENPVTLEDYVKLFSSTYEESYSDNLADFKRLLHLRGITIPSGDEIEFLLEAIKLNLLENKFKPLLNDESVTLKDYVGLFLSTYKNEYPVNLLLFKKMLLIQKDISWIRVEEEIKSYFFSTISNKSSFKSIYGVEPIYDFKLIHEFCKKYGFSYSEDDLENLSKLLITKGIKIHDKSILKELVSKANMERHYSLFTECMKTEIPLDETGYIQKAIGLFGNNFNKRFDLPYLHRFFIERNLTSLDYKNFEEYVMTRIFELSLLSDENKLSVHEVDAMDGYEFEVFVGQLYQKMGYSVEQTPLSNDQGADLIISKYGEKTAVQVKNYTSNVGNGAIQEVVAAKNYYGCSSCIVVANSYFTKSAIELADANGVKLVDRDELNYLINNKGIEINPKSDSALCVKGIELSSPGRYEEATILHGNEFILKGCELTNLGRYEEAIQAFDKAIEIDSKSEIPWSSKGWALSSLGRYEEAIQAYDKAIEIDSKYGSAWGGKSLALSSLGREEEANEAFDRAKELGYTES</sequence>
<dbReference type="Pfam" id="PF00515">
    <property type="entry name" value="TPR_1"/>
    <property type="match status" value="1"/>
</dbReference>
<dbReference type="PROSITE" id="PS50005">
    <property type="entry name" value="TPR"/>
    <property type="match status" value="2"/>
</dbReference>
<dbReference type="Pfam" id="PF04471">
    <property type="entry name" value="Mrr_cat"/>
    <property type="match status" value="1"/>
</dbReference>
<dbReference type="InterPro" id="IPR011990">
    <property type="entry name" value="TPR-like_helical_dom_sf"/>
</dbReference>
<accession>A0A150IZU6</accession>
<dbReference type="GO" id="GO:0003677">
    <property type="term" value="F:DNA binding"/>
    <property type="evidence" value="ECO:0007669"/>
    <property type="project" value="InterPro"/>
</dbReference>
<feature type="transmembrane region" description="Helical" evidence="2">
    <location>
        <begin position="51"/>
        <end position="72"/>
    </location>
</feature>
<feature type="repeat" description="TPR" evidence="1">
    <location>
        <begin position="698"/>
        <end position="731"/>
    </location>
</feature>
<keyword evidence="4" id="KW-0378">Hydrolase</keyword>
<dbReference type="InterPro" id="IPR052906">
    <property type="entry name" value="Type_IV_Methyl-Rstrct_Enzyme"/>
</dbReference>
<evidence type="ECO:0000256" key="2">
    <source>
        <dbReference type="SAM" id="Phobius"/>
    </source>
</evidence>
<dbReference type="PANTHER" id="PTHR30015:SF6">
    <property type="entry name" value="SLL1429 PROTEIN"/>
    <property type="match status" value="1"/>
</dbReference>
<organism evidence="4 5">
    <name type="scientific">Candidatus Methanofastidiosum methylothiophilum</name>
    <dbReference type="NCBI Taxonomy" id="1705564"/>
    <lineage>
        <taxon>Archaea</taxon>
        <taxon>Methanobacteriati</taxon>
        <taxon>Methanobacteriota</taxon>
        <taxon>Stenosarchaea group</taxon>
        <taxon>Candidatus Methanofastidiosia</taxon>
        <taxon>Candidatus Methanofastidiosales</taxon>
        <taxon>Candidatus Methanofastidiosaceae</taxon>
        <taxon>Candidatus Methanofastidiosum</taxon>
    </lineage>
</organism>
<evidence type="ECO:0000313" key="5">
    <source>
        <dbReference type="Proteomes" id="UP000075398"/>
    </source>
</evidence>
<evidence type="ECO:0000313" key="4">
    <source>
        <dbReference type="EMBL" id="KYC50204.1"/>
    </source>
</evidence>
<keyword evidence="2" id="KW-0472">Membrane</keyword>
<dbReference type="GO" id="GO:0009307">
    <property type="term" value="P:DNA restriction-modification system"/>
    <property type="evidence" value="ECO:0007669"/>
    <property type="project" value="InterPro"/>
</dbReference>
<feature type="repeat" description="TPR" evidence="1">
    <location>
        <begin position="664"/>
        <end position="697"/>
    </location>
</feature>
<dbReference type="GO" id="GO:0015666">
    <property type="term" value="F:restriction endodeoxyribonuclease activity"/>
    <property type="evidence" value="ECO:0007669"/>
    <property type="project" value="TreeGrafter"/>
</dbReference>
<dbReference type="Proteomes" id="UP000075398">
    <property type="component" value="Unassembled WGS sequence"/>
</dbReference>
<dbReference type="EMBL" id="LNGC01000078">
    <property type="protein sequence ID" value="KYC50204.1"/>
    <property type="molecule type" value="Genomic_DNA"/>
</dbReference>
<name>A0A150IZU6_9EURY</name>
<keyword evidence="4" id="KW-0255">Endonuclease</keyword>
<feature type="domain" description="Restriction endonuclease type IV Mrr" evidence="3">
    <location>
        <begin position="520"/>
        <end position="627"/>
    </location>
</feature>
<keyword evidence="2" id="KW-0812">Transmembrane</keyword>
<dbReference type="InterPro" id="IPR011335">
    <property type="entry name" value="Restrct_endonuc-II-like"/>
</dbReference>
<reference evidence="4 5" key="1">
    <citation type="journal article" date="2016" name="ISME J.">
        <title>Chasing the elusive Euryarchaeota class WSA2: genomes reveal a uniquely fastidious methyl-reducing methanogen.</title>
        <authorList>
            <person name="Nobu M.K."/>
            <person name="Narihiro T."/>
            <person name="Kuroda K."/>
            <person name="Mei R."/>
            <person name="Liu W.T."/>
        </authorList>
    </citation>
    <scope>NUCLEOTIDE SEQUENCE [LARGE SCALE GENOMIC DNA]</scope>
    <source>
        <strain evidence="4">U1lsi0528_Bin055</strain>
    </source>
</reference>
<dbReference type="PATRIC" id="fig|1705409.3.peg.1561"/>
<evidence type="ECO:0000259" key="3">
    <source>
        <dbReference type="Pfam" id="PF04471"/>
    </source>
</evidence>
<keyword evidence="2" id="KW-1133">Transmembrane helix</keyword>
<evidence type="ECO:0000256" key="1">
    <source>
        <dbReference type="PROSITE-ProRule" id="PRU00339"/>
    </source>
</evidence>